<name>A0A2T9Y3G8_9FUNG</name>
<organism evidence="1 2">
    <name type="scientific">Furculomyces boomerangus</name>
    <dbReference type="NCBI Taxonomy" id="61424"/>
    <lineage>
        <taxon>Eukaryota</taxon>
        <taxon>Fungi</taxon>
        <taxon>Fungi incertae sedis</taxon>
        <taxon>Zoopagomycota</taxon>
        <taxon>Kickxellomycotina</taxon>
        <taxon>Harpellomycetes</taxon>
        <taxon>Harpellales</taxon>
        <taxon>Harpellaceae</taxon>
        <taxon>Furculomyces</taxon>
    </lineage>
</organism>
<protein>
    <submittedName>
        <fullName evidence="1">Uncharacterized protein</fullName>
    </submittedName>
</protein>
<feature type="non-terminal residue" evidence="1">
    <location>
        <position position="1"/>
    </location>
</feature>
<evidence type="ECO:0000313" key="2">
    <source>
        <dbReference type="Proteomes" id="UP000245699"/>
    </source>
</evidence>
<comment type="caution">
    <text evidence="1">The sequence shown here is derived from an EMBL/GenBank/DDBJ whole genome shotgun (WGS) entry which is preliminary data.</text>
</comment>
<proteinExistence type="predicted"/>
<accession>A0A2T9Y3G8</accession>
<keyword evidence="2" id="KW-1185">Reference proteome</keyword>
<reference evidence="1 2" key="1">
    <citation type="journal article" date="2018" name="MBio">
        <title>Comparative Genomics Reveals the Core Gene Toolbox for the Fungus-Insect Symbiosis.</title>
        <authorList>
            <person name="Wang Y."/>
            <person name="Stata M."/>
            <person name="Wang W."/>
            <person name="Stajich J.E."/>
            <person name="White M.M."/>
            <person name="Moncalvo J.M."/>
        </authorList>
    </citation>
    <scope>NUCLEOTIDE SEQUENCE [LARGE SCALE GENOMIC DNA]</scope>
    <source>
        <strain evidence="1 2">AUS-77-4</strain>
    </source>
</reference>
<dbReference type="Proteomes" id="UP000245699">
    <property type="component" value="Unassembled WGS sequence"/>
</dbReference>
<evidence type="ECO:0000313" key="1">
    <source>
        <dbReference type="EMBL" id="PVU86878.1"/>
    </source>
</evidence>
<sequence length="53" mass="5956">VTYVPVSPLTCVLNPLGIANDWYEDTKYPLYQPRGLKDTIVAGEIWPPPSRPN</sequence>
<dbReference type="AlphaFoldDB" id="A0A2T9Y3G8"/>
<dbReference type="EMBL" id="MBFT01000829">
    <property type="protein sequence ID" value="PVU86878.1"/>
    <property type="molecule type" value="Genomic_DNA"/>
</dbReference>
<gene>
    <name evidence="1" type="ORF">BB559_006359</name>
</gene>